<name>A0A0A9A5F2_ARUDO</name>
<sequence>MLKFNPAGLECWLYLIENEVIPGCPDYPAH</sequence>
<organism evidence="1">
    <name type="scientific">Arundo donax</name>
    <name type="common">Giant reed</name>
    <name type="synonym">Donax arundinaceus</name>
    <dbReference type="NCBI Taxonomy" id="35708"/>
    <lineage>
        <taxon>Eukaryota</taxon>
        <taxon>Viridiplantae</taxon>
        <taxon>Streptophyta</taxon>
        <taxon>Embryophyta</taxon>
        <taxon>Tracheophyta</taxon>
        <taxon>Spermatophyta</taxon>
        <taxon>Magnoliopsida</taxon>
        <taxon>Liliopsida</taxon>
        <taxon>Poales</taxon>
        <taxon>Poaceae</taxon>
        <taxon>PACMAD clade</taxon>
        <taxon>Arundinoideae</taxon>
        <taxon>Arundineae</taxon>
        <taxon>Arundo</taxon>
    </lineage>
</organism>
<reference evidence="1" key="2">
    <citation type="journal article" date="2015" name="Data Brief">
        <title>Shoot transcriptome of the giant reed, Arundo donax.</title>
        <authorList>
            <person name="Barrero R.A."/>
            <person name="Guerrero F.D."/>
            <person name="Moolhuijzen P."/>
            <person name="Goolsby J.A."/>
            <person name="Tidwell J."/>
            <person name="Bellgard S.E."/>
            <person name="Bellgard M.I."/>
        </authorList>
    </citation>
    <scope>NUCLEOTIDE SEQUENCE</scope>
    <source>
        <tissue evidence="1">Shoot tissue taken approximately 20 cm above the soil surface</tissue>
    </source>
</reference>
<dbReference type="AlphaFoldDB" id="A0A0A9A5F2"/>
<proteinExistence type="predicted"/>
<accession>A0A0A9A5F2</accession>
<dbReference type="EMBL" id="GBRH01252772">
    <property type="protein sequence ID" value="JAD45123.1"/>
    <property type="molecule type" value="Transcribed_RNA"/>
</dbReference>
<evidence type="ECO:0000313" key="1">
    <source>
        <dbReference type="EMBL" id="JAD45123.1"/>
    </source>
</evidence>
<protein>
    <submittedName>
        <fullName evidence="1">Uncharacterized protein</fullName>
    </submittedName>
</protein>
<reference evidence="1" key="1">
    <citation type="submission" date="2014-09" db="EMBL/GenBank/DDBJ databases">
        <authorList>
            <person name="Magalhaes I.L.F."/>
            <person name="Oliveira U."/>
            <person name="Santos F.R."/>
            <person name="Vidigal T.H.D.A."/>
            <person name="Brescovit A.D."/>
            <person name="Santos A.J."/>
        </authorList>
    </citation>
    <scope>NUCLEOTIDE SEQUENCE</scope>
    <source>
        <tissue evidence="1">Shoot tissue taken approximately 20 cm above the soil surface</tissue>
    </source>
</reference>